<accession>A0A1D1UG08</accession>
<proteinExistence type="predicted"/>
<dbReference type="AlphaFoldDB" id="A0A1D1UG08"/>
<dbReference type="Proteomes" id="UP000186922">
    <property type="component" value="Unassembled WGS sequence"/>
</dbReference>
<gene>
    <name evidence="1" type="primary">RvY_01254-1</name>
    <name evidence="1" type="synonym">RvY_01254.1</name>
    <name evidence="1" type="ORF">RvY_01254</name>
</gene>
<protein>
    <submittedName>
        <fullName evidence="1">Uncharacterized protein</fullName>
    </submittedName>
</protein>
<keyword evidence="2" id="KW-1185">Reference proteome</keyword>
<sequence>MEAQREARGKQQEKLDEASRLHAEKLKAKAAEKFKERMEALGKKELCGEYRLGGSPTTKKSGGSV</sequence>
<evidence type="ECO:0000313" key="2">
    <source>
        <dbReference type="Proteomes" id="UP000186922"/>
    </source>
</evidence>
<reference evidence="1 2" key="1">
    <citation type="journal article" date="2016" name="Nat. Commun.">
        <title>Extremotolerant tardigrade genome and improved radiotolerance of human cultured cells by tardigrade-unique protein.</title>
        <authorList>
            <person name="Hashimoto T."/>
            <person name="Horikawa D.D."/>
            <person name="Saito Y."/>
            <person name="Kuwahara H."/>
            <person name="Kozuka-Hata H."/>
            <person name="Shin-I T."/>
            <person name="Minakuchi Y."/>
            <person name="Ohishi K."/>
            <person name="Motoyama A."/>
            <person name="Aizu T."/>
            <person name="Enomoto A."/>
            <person name="Kondo K."/>
            <person name="Tanaka S."/>
            <person name="Hara Y."/>
            <person name="Koshikawa S."/>
            <person name="Sagara H."/>
            <person name="Miura T."/>
            <person name="Yokobori S."/>
            <person name="Miyagawa K."/>
            <person name="Suzuki Y."/>
            <person name="Kubo T."/>
            <person name="Oyama M."/>
            <person name="Kohara Y."/>
            <person name="Fujiyama A."/>
            <person name="Arakawa K."/>
            <person name="Katayama T."/>
            <person name="Toyoda A."/>
            <person name="Kunieda T."/>
        </authorList>
    </citation>
    <scope>NUCLEOTIDE SEQUENCE [LARGE SCALE GENOMIC DNA]</scope>
    <source>
        <strain evidence="1 2">YOKOZUNA-1</strain>
    </source>
</reference>
<evidence type="ECO:0000313" key="1">
    <source>
        <dbReference type="EMBL" id="GAU88576.1"/>
    </source>
</evidence>
<comment type="caution">
    <text evidence="1">The sequence shown here is derived from an EMBL/GenBank/DDBJ whole genome shotgun (WGS) entry which is preliminary data.</text>
</comment>
<organism evidence="1 2">
    <name type="scientific">Ramazzottius varieornatus</name>
    <name type="common">Water bear</name>
    <name type="synonym">Tardigrade</name>
    <dbReference type="NCBI Taxonomy" id="947166"/>
    <lineage>
        <taxon>Eukaryota</taxon>
        <taxon>Metazoa</taxon>
        <taxon>Ecdysozoa</taxon>
        <taxon>Tardigrada</taxon>
        <taxon>Eutardigrada</taxon>
        <taxon>Parachela</taxon>
        <taxon>Hypsibioidea</taxon>
        <taxon>Ramazzottiidae</taxon>
        <taxon>Ramazzottius</taxon>
    </lineage>
</organism>
<dbReference type="EMBL" id="BDGG01000001">
    <property type="protein sequence ID" value="GAU88576.1"/>
    <property type="molecule type" value="Genomic_DNA"/>
</dbReference>
<name>A0A1D1UG08_RAMVA</name>